<dbReference type="EMBL" id="JACIIG010000030">
    <property type="protein sequence ID" value="MBB4571615.1"/>
    <property type="molecule type" value="Genomic_DNA"/>
</dbReference>
<dbReference type="Proteomes" id="UP000543836">
    <property type="component" value="Unassembled WGS sequence"/>
</dbReference>
<dbReference type="GeneID" id="32530420"/>
<organism evidence="1 2">
    <name type="scientific">Rhizobium leucaenae</name>
    <dbReference type="NCBI Taxonomy" id="29450"/>
    <lineage>
        <taxon>Bacteria</taxon>
        <taxon>Pseudomonadati</taxon>
        <taxon>Pseudomonadota</taxon>
        <taxon>Alphaproteobacteria</taxon>
        <taxon>Hyphomicrobiales</taxon>
        <taxon>Rhizobiaceae</taxon>
        <taxon>Rhizobium/Agrobacterium group</taxon>
        <taxon>Rhizobium</taxon>
    </lineage>
</organism>
<protein>
    <submittedName>
        <fullName evidence="1">Uncharacterized protein</fullName>
    </submittedName>
</protein>
<gene>
    <name evidence="1" type="ORF">GGE60_005779</name>
</gene>
<sequence length="361" mass="40737">MRTEESIQSTQFDSKAPELQKLEAIHERHQNAAWRKNVERLEELRRSFSKQQSEVFSAELRDKIRTTIKADRSPDLRGPGIRYNSLIAVQEAGVDLSALKGIHDHAYRQVGRFVKSNDRFRPHETVVGGITDIISQPPPIIWIPLPDPDKEKLFYPPFGGSWDRFEQNQASGDGAIVANNSYLDETARLGSKLVARNHDASDVDLICAYRETGYLVHFKTLRTGILQVKADLSALICRHNISTDDEWGWSDFHATTRGRLVLAVFWNWEDVDPANEVSDQWFVAGLDCSGDGESFPGESVQAVPGERRIINLFTSMAFPANQKVWVYVGLADQIWAFLNDVSIDISIDSAWLLNSLAIRSI</sequence>
<evidence type="ECO:0000313" key="1">
    <source>
        <dbReference type="EMBL" id="MBB4571615.1"/>
    </source>
</evidence>
<reference evidence="1 2" key="1">
    <citation type="submission" date="2020-08" db="EMBL/GenBank/DDBJ databases">
        <title>Genomic Encyclopedia of Type Strains, Phase IV (KMG-V): Genome sequencing to study the core and pangenomes of soil and plant-associated prokaryotes.</title>
        <authorList>
            <person name="Whitman W."/>
        </authorList>
    </citation>
    <scope>NUCLEOTIDE SEQUENCE [LARGE SCALE GENOMIC DNA]</scope>
    <source>
        <strain evidence="1 2">SEMIA 492</strain>
    </source>
</reference>
<accession>A0A7W7A0Q1</accession>
<keyword evidence="2" id="KW-1185">Reference proteome</keyword>
<comment type="caution">
    <text evidence="1">The sequence shown here is derived from an EMBL/GenBank/DDBJ whole genome shotgun (WGS) entry which is preliminary data.</text>
</comment>
<evidence type="ECO:0000313" key="2">
    <source>
        <dbReference type="Proteomes" id="UP000543836"/>
    </source>
</evidence>
<proteinExistence type="predicted"/>
<name>A0A7W7A0Q1_9HYPH</name>
<dbReference type="RefSeq" id="WP_028755167.1">
    <property type="nucleotide sequence ID" value="NZ_JACIIG010000030.1"/>
</dbReference>
<dbReference type="OrthoDB" id="955367at2"/>
<dbReference type="AlphaFoldDB" id="A0A7W7A0Q1"/>